<feature type="region of interest" description="Disordered" evidence="1">
    <location>
        <begin position="59"/>
        <end position="84"/>
    </location>
</feature>
<evidence type="ECO:0000313" key="3">
    <source>
        <dbReference type="Proteomes" id="UP000241538"/>
    </source>
</evidence>
<name>A0AAN1NPV7_9GAMM</name>
<gene>
    <name evidence="2" type="ORF">C9381_07020</name>
</gene>
<proteinExistence type="predicted"/>
<sequence>MTAFASFRSDRVFCPGSIKQQSRPDAVIKIKPVMITGFFYGCAASRHFCSAQAVNLKKQQSDPPGRVQGHKQSKAALSDPRPSL</sequence>
<evidence type="ECO:0000256" key="1">
    <source>
        <dbReference type="SAM" id="MobiDB-lite"/>
    </source>
</evidence>
<evidence type="ECO:0000313" key="2">
    <source>
        <dbReference type="EMBL" id="AVV36958.1"/>
    </source>
</evidence>
<protein>
    <submittedName>
        <fullName evidence="2">Uncharacterized protein</fullName>
    </submittedName>
</protein>
<accession>A0AAN1NPV7</accession>
<reference evidence="2 3" key="1">
    <citation type="journal article" date="2018" name="Int J Genomics">
        <title>Comparative Genomics Analysis of Plasmid pPV989-94 from a Clinical Isolate of Pantoea vagans PV989.</title>
        <authorList>
            <person name="Xu L."/>
            <person name="Yin M."/>
            <person name="Zhu T."/>
            <person name="Lu J."/>
            <person name="Bao Q."/>
        </authorList>
    </citation>
    <scope>NUCLEOTIDE SEQUENCE [LARGE SCALE GENOMIC DNA]</scope>
    <source>
        <strain evidence="2 3">PV989</strain>
    </source>
</reference>
<dbReference type="EMBL" id="CP028349">
    <property type="protein sequence ID" value="AVV36958.1"/>
    <property type="molecule type" value="Genomic_DNA"/>
</dbReference>
<dbReference type="Proteomes" id="UP000241538">
    <property type="component" value="Chromosome"/>
</dbReference>
<organism evidence="2 3">
    <name type="scientific">Pantoea vagans</name>
    <dbReference type="NCBI Taxonomy" id="470934"/>
    <lineage>
        <taxon>Bacteria</taxon>
        <taxon>Pseudomonadati</taxon>
        <taxon>Pseudomonadota</taxon>
        <taxon>Gammaproteobacteria</taxon>
        <taxon>Enterobacterales</taxon>
        <taxon>Erwiniaceae</taxon>
        <taxon>Pantoea</taxon>
    </lineage>
</organism>
<dbReference type="AlphaFoldDB" id="A0AAN1NPV7"/>